<gene>
    <name evidence="2" type="ORF">V6N11_019383</name>
</gene>
<dbReference type="EMBL" id="JBBPBN010000028">
    <property type="protein sequence ID" value="KAK9007055.1"/>
    <property type="molecule type" value="Genomic_DNA"/>
</dbReference>
<evidence type="ECO:0000313" key="3">
    <source>
        <dbReference type="Proteomes" id="UP001396334"/>
    </source>
</evidence>
<proteinExistence type="predicted"/>
<accession>A0ABR2R2N8</accession>
<feature type="region of interest" description="Disordered" evidence="1">
    <location>
        <begin position="32"/>
        <end position="57"/>
    </location>
</feature>
<name>A0ABR2R2N8_9ROSI</name>
<keyword evidence="3" id="KW-1185">Reference proteome</keyword>
<protein>
    <submittedName>
        <fullName evidence="2">Uncharacterized protein</fullName>
    </submittedName>
</protein>
<dbReference type="Proteomes" id="UP001396334">
    <property type="component" value="Unassembled WGS sequence"/>
</dbReference>
<organism evidence="2 3">
    <name type="scientific">Hibiscus sabdariffa</name>
    <name type="common">roselle</name>
    <dbReference type="NCBI Taxonomy" id="183260"/>
    <lineage>
        <taxon>Eukaryota</taxon>
        <taxon>Viridiplantae</taxon>
        <taxon>Streptophyta</taxon>
        <taxon>Embryophyta</taxon>
        <taxon>Tracheophyta</taxon>
        <taxon>Spermatophyta</taxon>
        <taxon>Magnoliopsida</taxon>
        <taxon>eudicotyledons</taxon>
        <taxon>Gunneridae</taxon>
        <taxon>Pentapetalae</taxon>
        <taxon>rosids</taxon>
        <taxon>malvids</taxon>
        <taxon>Malvales</taxon>
        <taxon>Malvaceae</taxon>
        <taxon>Malvoideae</taxon>
        <taxon>Hibiscus</taxon>
    </lineage>
</organism>
<evidence type="ECO:0000256" key="1">
    <source>
        <dbReference type="SAM" id="MobiDB-lite"/>
    </source>
</evidence>
<comment type="caution">
    <text evidence="2">The sequence shown here is derived from an EMBL/GenBank/DDBJ whole genome shotgun (WGS) entry which is preliminary data.</text>
</comment>
<feature type="compositionally biased region" description="Low complexity" evidence="1">
    <location>
        <begin position="34"/>
        <end position="51"/>
    </location>
</feature>
<reference evidence="2 3" key="1">
    <citation type="journal article" date="2024" name="G3 (Bethesda)">
        <title>Genome assembly of Hibiscus sabdariffa L. provides insights into metabolisms of medicinal natural products.</title>
        <authorList>
            <person name="Kim T."/>
        </authorList>
    </citation>
    <scope>NUCLEOTIDE SEQUENCE [LARGE SCALE GENOMIC DNA]</scope>
    <source>
        <strain evidence="2">TK-2024</strain>
        <tissue evidence="2">Old leaves</tissue>
    </source>
</reference>
<sequence>MIHVVRVSEIGFKDESAVSEIRKACAVDAEQIKSETSSVSSSESSKTPAPESEGRQEVEDEALNAMYLGKDYNNVQFQESREEVFRVFCSTRSKRRWLSRVLTSERITSLGWLKEQASGVYDLPGQVSMDFVCSLTVKLRCLEWVPCLVTLLLANSWRRGSSFFADVRRLLGFVEDIVEEMLQLVSGS</sequence>
<evidence type="ECO:0000313" key="2">
    <source>
        <dbReference type="EMBL" id="KAK9007055.1"/>
    </source>
</evidence>